<reference evidence="1 2" key="1">
    <citation type="submission" date="2024-11" db="EMBL/GenBank/DDBJ databases">
        <title>Chromosome-level genome assembly of the freshwater bivalve Anodonta woodiana.</title>
        <authorList>
            <person name="Chen X."/>
        </authorList>
    </citation>
    <scope>NUCLEOTIDE SEQUENCE [LARGE SCALE GENOMIC DNA]</scope>
    <source>
        <strain evidence="1">MN2024</strain>
        <tissue evidence="1">Gills</tissue>
    </source>
</reference>
<dbReference type="Proteomes" id="UP001634394">
    <property type="component" value="Unassembled WGS sequence"/>
</dbReference>
<dbReference type="AlphaFoldDB" id="A0ABD3VVF4"/>
<organism evidence="1 2">
    <name type="scientific">Sinanodonta woodiana</name>
    <name type="common">Chinese pond mussel</name>
    <name type="synonym">Anodonta woodiana</name>
    <dbReference type="NCBI Taxonomy" id="1069815"/>
    <lineage>
        <taxon>Eukaryota</taxon>
        <taxon>Metazoa</taxon>
        <taxon>Spiralia</taxon>
        <taxon>Lophotrochozoa</taxon>
        <taxon>Mollusca</taxon>
        <taxon>Bivalvia</taxon>
        <taxon>Autobranchia</taxon>
        <taxon>Heteroconchia</taxon>
        <taxon>Palaeoheterodonta</taxon>
        <taxon>Unionida</taxon>
        <taxon>Unionoidea</taxon>
        <taxon>Unionidae</taxon>
        <taxon>Unioninae</taxon>
        <taxon>Sinanodonta</taxon>
    </lineage>
</organism>
<gene>
    <name evidence="1" type="ORF">ACJMK2_042947</name>
</gene>
<comment type="caution">
    <text evidence="1">The sequence shown here is derived from an EMBL/GenBank/DDBJ whole genome shotgun (WGS) entry which is preliminary data.</text>
</comment>
<proteinExistence type="predicted"/>
<sequence length="66" mass="7524">MPVPQKISVRLAQIIVHRIPTMTTMISASTAQLEADIGFPTPIQIMNGHNFDKARITMFDNKHRHR</sequence>
<name>A0ABD3VVF4_SINWO</name>
<evidence type="ECO:0000313" key="2">
    <source>
        <dbReference type="Proteomes" id="UP001634394"/>
    </source>
</evidence>
<keyword evidence="2" id="KW-1185">Reference proteome</keyword>
<dbReference type="EMBL" id="JBJQND010000009">
    <property type="protein sequence ID" value="KAL3865572.1"/>
    <property type="molecule type" value="Genomic_DNA"/>
</dbReference>
<protein>
    <submittedName>
        <fullName evidence="1">Uncharacterized protein</fullName>
    </submittedName>
</protein>
<evidence type="ECO:0000313" key="1">
    <source>
        <dbReference type="EMBL" id="KAL3865572.1"/>
    </source>
</evidence>
<accession>A0ABD3VVF4</accession>